<name>A0ABQ3C213_9GAMM</name>
<dbReference type="SUPFAM" id="SSF46785">
    <property type="entry name" value="Winged helix' DNA-binding domain"/>
    <property type="match status" value="1"/>
</dbReference>
<evidence type="ECO:0000313" key="1">
    <source>
        <dbReference type="EMBL" id="GGZ62777.1"/>
    </source>
</evidence>
<evidence type="ECO:0000313" key="2">
    <source>
        <dbReference type="Proteomes" id="UP000643403"/>
    </source>
</evidence>
<dbReference type="InterPro" id="IPR036388">
    <property type="entry name" value="WH-like_DNA-bd_sf"/>
</dbReference>
<dbReference type="EMBL" id="BMXY01000001">
    <property type="protein sequence ID" value="GGZ62777.1"/>
    <property type="molecule type" value="Genomic_DNA"/>
</dbReference>
<organism evidence="1 2">
    <name type="scientific">Cognatilysobacter xinjiangensis</name>
    <dbReference type="NCBI Taxonomy" id="546892"/>
    <lineage>
        <taxon>Bacteria</taxon>
        <taxon>Pseudomonadati</taxon>
        <taxon>Pseudomonadota</taxon>
        <taxon>Gammaproteobacteria</taxon>
        <taxon>Lysobacterales</taxon>
        <taxon>Lysobacteraceae</taxon>
        <taxon>Cognatilysobacter</taxon>
    </lineage>
</organism>
<accession>A0ABQ3C213</accession>
<dbReference type="Gene3D" id="1.10.10.10">
    <property type="entry name" value="Winged helix-like DNA-binding domain superfamily/Winged helix DNA-binding domain"/>
    <property type="match status" value="1"/>
</dbReference>
<keyword evidence="2" id="KW-1185">Reference proteome</keyword>
<evidence type="ECO:0008006" key="3">
    <source>
        <dbReference type="Google" id="ProtNLM"/>
    </source>
</evidence>
<dbReference type="RefSeq" id="WP_189448565.1">
    <property type="nucleotide sequence ID" value="NZ_BMXY01000001.1"/>
</dbReference>
<gene>
    <name evidence="1" type="ORF">GCM10008101_16250</name>
</gene>
<proteinExistence type="predicted"/>
<sequence>MADDAAIRDCVVALLRRRADDASICPSEVARALSPDETEWRASMPQVRRVAAAMAESDEIAVTQGERELPSSEVMLAGGPIRLRRGRGFPSEA</sequence>
<reference evidence="2" key="1">
    <citation type="journal article" date="2019" name="Int. J. Syst. Evol. Microbiol.">
        <title>The Global Catalogue of Microorganisms (GCM) 10K type strain sequencing project: providing services to taxonomists for standard genome sequencing and annotation.</title>
        <authorList>
            <consortium name="The Broad Institute Genomics Platform"/>
            <consortium name="The Broad Institute Genome Sequencing Center for Infectious Disease"/>
            <person name="Wu L."/>
            <person name="Ma J."/>
        </authorList>
    </citation>
    <scope>NUCLEOTIDE SEQUENCE [LARGE SCALE GENOMIC DNA]</scope>
    <source>
        <strain evidence="2">KCTC 22558</strain>
    </source>
</reference>
<dbReference type="Pfam" id="PF11625">
    <property type="entry name" value="DUF3253"/>
    <property type="match status" value="1"/>
</dbReference>
<protein>
    <recommendedName>
        <fullName evidence="3">DUF3253 domain-containing protein</fullName>
    </recommendedName>
</protein>
<dbReference type="Proteomes" id="UP000643403">
    <property type="component" value="Unassembled WGS sequence"/>
</dbReference>
<dbReference type="InterPro" id="IPR036390">
    <property type="entry name" value="WH_DNA-bd_sf"/>
</dbReference>
<dbReference type="InterPro" id="IPR021660">
    <property type="entry name" value="DUF3253"/>
</dbReference>
<comment type="caution">
    <text evidence="1">The sequence shown here is derived from an EMBL/GenBank/DDBJ whole genome shotgun (WGS) entry which is preliminary data.</text>
</comment>